<feature type="domain" description="Amidohydrolase-related" evidence="2">
    <location>
        <begin position="5"/>
        <end position="121"/>
    </location>
</feature>
<reference evidence="3" key="2">
    <citation type="journal article" date="2014" name="ISME J.">
        <title>Microbial stratification in low pH oxic and suboxic macroscopic growths along an acid mine drainage.</title>
        <authorList>
            <person name="Mendez-Garcia C."/>
            <person name="Mesa V."/>
            <person name="Sprenger R.R."/>
            <person name="Richter M."/>
            <person name="Diez M.S."/>
            <person name="Solano J."/>
            <person name="Bargiela R."/>
            <person name="Golyshina O.V."/>
            <person name="Manteca A."/>
            <person name="Ramos J.L."/>
            <person name="Gallego J.R."/>
            <person name="Llorente I."/>
            <person name="Martins Dos Santos V.A."/>
            <person name="Jensen O.N."/>
            <person name="Pelaez A.I."/>
            <person name="Sanchez J."/>
            <person name="Ferrer M."/>
        </authorList>
    </citation>
    <scope>NUCLEOTIDE SEQUENCE</scope>
</reference>
<dbReference type="PANTHER" id="PTHR43794">
    <property type="entry name" value="AMINOHYDROLASE SSNA-RELATED"/>
    <property type="match status" value="1"/>
</dbReference>
<dbReference type="SUPFAM" id="SSF51338">
    <property type="entry name" value="Composite domain of metallo-dependent hydrolases"/>
    <property type="match status" value="1"/>
</dbReference>
<dbReference type="InterPro" id="IPR050287">
    <property type="entry name" value="MTA/SAH_deaminase"/>
</dbReference>
<dbReference type="PANTHER" id="PTHR43794:SF11">
    <property type="entry name" value="AMIDOHYDROLASE-RELATED DOMAIN-CONTAINING PROTEIN"/>
    <property type="match status" value="1"/>
</dbReference>
<dbReference type="InterPro" id="IPR032466">
    <property type="entry name" value="Metal_Hydrolase"/>
</dbReference>
<sequence>VELRSAGVTVGVGTDSVASNNSLSMLREIHLAGLVQKNHRWDAAALSAQELLDLATIDGARALGEAEHLGSIEVGKSADFSVFRLDHPTLVPARPEAIVSHLAYSANDEAIDSVYVEGRPVVRDRRLVHGDWPSIRRDVEAVADGLWAARRK</sequence>
<feature type="non-terminal residue" evidence="3">
    <location>
        <position position="1"/>
    </location>
</feature>
<comment type="caution">
    <text evidence="3">The sequence shown here is derived from an EMBL/GenBank/DDBJ whole genome shotgun (WGS) entry which is preliminary data.</text>
</comment>
<protein>
    <submittedName>
        <fullName evidence="3">Amidohydrolase</fullName>
        <ecNumber evidence="3">3.5.-.-</ecNumber>
    </submittedName>
</protein>
<dbReference type="Pfam" id="PF01979">
    <property type="entry name" value="Amidohydro_1"/>
    <property type="match status" value="1"/>
</dbReference>
<dbReference type="SUPFAM" id="SSF51556">
    <property type="entry name" value="Metallo-dependent hydrolases"/>
    <property type="match status" value="1"/>
</dbReference>
<gene>
    <name evidence="3" type="ORF">B2A_02596</name>
</gene>
<dbReference type="InterPro" id="IPR006680">
    <property type="entry name" value="Amidohydro-rel"/>
</dbReference>
<proteinExistence type="predicted"/>
<evidence type="ECO:0000313" key="3">
    <source>
        <dbReference type="EMBL" id="EQD62975.1"/>
    </source>
</evidence>
<dbReference type="InterPro" id="IPR011059">
    <property type="entry name" value="Metal-dep_hydrolase_composite"/>
</dbReference>
<dbReference type="EC" id="3.5.-.-" evidence="3"/>
<evidence type="ECO:0000259" key="2">
    <source>
        <dbReference type="Pfam" id="PF01979"/>
    </source>
</evidence>
<keyword evidence="1 3" id="KW-0378">Hydrolase</keyword>
<accession>T1C9G0</accession>
<dbReference type="Gene3D" id="3.20.20.140">
    <property type="entry name" value="Metal-dependent hydrolases"/>
    <property type="match status" value="1"/>
</dbReference>
<dbReference type="EMBL" id="AUZZ01001768">
    <property type="protein sequence ID" value="EQD62975.1"/>
    <property type="molecule type" value="Genomic_DNA"/>
</dbReference>
<organism evidence="3">
    <name type="scientific">mine drainage metagenome</name>
    <dbReference type="NCBI Taxonomy" id="410659"/>
    <lineage>
        <taxon>unclassified sequences</taxon>
        <taxon>metagenomes</taxon>
        <taxon>ecological metagenomes</taxon>
    </lineage>
</organism>
<evidence type="ECO:0000256" key="1">
    <source>
        <dbReference type="ARBA" id="ARBA00022801"/>
    </source>
</evidence>
<dbReference type="AlphaFoldDB" id="T1C9G0"/>
<reference evidence="3" key="1">
    <citation type="submission" date="2013-08" db="EMBL/GenBank/DDBJ databases">
        <authorList>
            <person name="Mendez C."/>
            <person name="Richter M."/>
            <person name="Ferrer M."/>
            <person name="Sanchez J."/>
        </authorList>
    </citation>
    <scope>NUCLEOTIDE SEQUENCE</scope>
</reference>
<name>T1C9G0_9ZZZZ</name>
<dbReference type="GO" id="GO:0016810">
    <property type="term" value="F:hydrolase activity, acting on carbon-nitrogen (but not peptide) bonds"/>
    <property type="evidence" value="ECO:0007669"/>
    <property type="project" value="InterPro"/>
</dbReference>